<reference evidence="9" key="1">
    <citation type="submission" date="2025-08" db="UniProtKB">
        <authorList>
            <consortium name="RefSeq"/>
        </authorList>
    </citation>
    <scope>IDENTIFICATION</scope>
    <source>
        <tissue evidence="9">Whole sample</tissue>
    </source>
</reference>
<keyword evidence="5" id="KW-0406">Ion transport</keyword>
<dbReference type="FunFam" id="2.70.170.10:FF:000028">
    <property type="entry name" value="AcetylCholine Receptor"/>
    <property type="match status" value="1"/>
</dbReference>
<evidence type="ECO:0000313" key="9">
    <source>
        <dbReference type="RefSeq" id="XP_022345332.1"/>
    </source>
</evidence>
<feature type="transmembrane region" description="Helical" evidence="5">
    <location>
        <begin position="275"/>
        <end position="292"/>
    </location>
</feature>
<name>A0A8B8EZG8_CRAVI</name>
<dbReference type="GeneID" id="111137922"/>
<gene>
    <name evidence="9" type="primary">LOC111137922</name>
</gene>
<dbReference type="PROSITE" id="PS00236">
    <property type="entry name" value="NEUROTR_ION_CHANNEL"/>
    <property type="match status" value="1"/>
</dbReference>
<keyword evidence="5" id="KW-0732">Signal</keyword>
<feature type="transmembrane region" description="Helical" evidence="5">
    <location>
        <begin position="304"/>
        <end position="328"/>
    </location>
</feature>
<feature type="domain" description="Neurotransmitter-gated ion-channel ligand-binding" evidence="6">
    <location>
        <begin position="37"/>
        <end position="242"/>
    </location>
</feature>
<feature type="transmembrane region" description="Helical" evidence="5">
    <location>
        <begin position="244"/>
        <end position="268"/>
    </location>
</feature>
<keyword evidence="4 5" id="KW-0472">Membrane</keyword>
<evidence type="ECO:0000256" key="3">
    <source>
        <dbReference type="ARBA" id="ARBA00022989"/>
    </source>
</evidence>
<keyword evidence="5" id="KW-0407">Ion channel</keyword>
<evidence type="ECO:0000256" key="1">
    <source>
        <dbReference type="ARBA" id="ARBA00004141"/>
    </source>
</evidence>
<evidence type="ECO:0000313" key="8">
    <source>
        <dbReference type="Proteomes" id="UP000694844"/>
    </source>
</evidence>
<dbReference type="Pfam" id="PF02932">
    <property type="entry name" value="Neur_chan_memb"/>
    <property type="match status" value="1"/>
</dbReference>
<dbReference type="InterPro" id="IPR006029">
    <property type="entry name" value="Neurotrans-gated_channel_TM"/>
</dbReference>
<comment type="similarity">
    <text evidence="5">Belongs to the ligand-gated ion channel (TC 1.A.9) family.</text>
</comment>
<dbReference type="InterPro" id="IPR006202">
    <property type="entry name" value="Neur_chan_lig-bd"/>
</dbReference>
<keyword evidence="8" id="KW-1185">Reference proteome</keyword>
<evidence type="ECO:0000256" key="4">
    <source>
        <dbReference type="ARBA" id="ARBA00023136"/>
    </source>
</evidence>
<dbReference type="CDD" id="cd18989">
    <property type="entry name" value="LGIC_ECD_cation"/>
    <property type="match status" value="1"/>
</dbReference>
<feature type="chain" id="PRO_5034248784" evidence="5">
    <location>
        <begin position="27"/>
        <end position="465"/>
    </location>
</feature>
<organism evidence="8 9">
    <name type="scientific">Crassostrea virginica</name>
    <name type="common">Eastern oyster</name>
    <dbReference type="NCBI Taxonomy" id="6565"/>
    <lineage>
        <taxon>Eukaryota</taxon>
        <taxon>Metazoa</taxon>
        <taxon>Spiralia</taxon>
        <taxon>Lophotrochozoa</taxon>
        <taxon>Mollusca</taxon>
        <taxon>Bivalvia</taxon>
        <taxon>Autobranchia</taxon>
        <taxon>Pteriomorphia</taxon>
        <taxon>Ostreida</taxon>
        <taxon>Ostreoidea</taxon>
        <taxon>Ostreidae</taxon>
        <taxon>Crassostrea</taxon>
    </lineage>
</organism>
<dbReference type="KEGG" id="cvn:111137922"/>
<feature type="transmembrane region" description="Helical" evidence="5">
    <location>
        <begin position="442"/>
        <end position="464"/>
    </location>
</feature>
<protein>
    <submittedName>
        <fullName evidence="9">Neuronal acetylcholine receptor subunit alpha-7-like</fullName>
    </submittedName>
</protein>
<dbReference type="GO" id="GO:0004888">
    <property type="term" value="F:transmembrane signaling receptor activity"/>
    <property type="evidence" value="ECO:0007669"/>
    <property type="project" value="InterPro"/>
</dbReference>
<dbReference type="RefSeq" id="XP_022345332.1">
    <property type="nucleotide sequence ID" value="XM_022489624.1"/>
</dbReference>
<accession>A0A8B8EZG8</accession>
<dbReference type="PANTHER" id="PTHR18945">
    <property type="entry name" value="NEUROTRANSMITTER GATED ION CHANNEL"/>
    <property type="match status" value="1"/>
</dbReference>
<comment type="subcellular location">
    <subcellularLocation>
        <location evidence="1">Membrane</location>
        <topology evidence="1">Multi-pass membrane protein</topology>
    </subcellularLocation>
</comment>
<dbReference type="Proteomes" id="UP000694844">
    <property type="component" value="Chromosome 5"/>
</dbReference>
<dbReference type="InterPro" id="IPR018000">
    <property type="entry name" value="Neurotransmitter_ion_chnl_CS"/>
</dbReference>
<evidence type="ECO:0000259" key="7">
    <source>
        <dbReference type="Pfam" id="PF02932"/>
    </source>
</evidence>
<dbReference type="GO" id="GO:0016020">
    <property type="term" value="C:membrane"/>
    <property type="evidence" value="ECO:0007669"/>
    <property type="project" value="UniProtKB-SubCell"/>
</dbReference>
<dbReference type="PRINTS" id="PR00252">
    <property type="entry name" value="NRIONCHANNEL"/>
</dbReference>
<sequence>MWSAKITINKFWNLTIFAVVYHVAWCVCSSSDDMVHLHDALFTNYKNNVRPVRNQQHAVHVNISFNIIMIHDLDLKNQVLTTNAWLRIAWRDEFLTWNASDFNNVTEILVSRGEVWTPDILVENTAFGYRELGIEKMLLNLDHNGQIIWEPGLITQTICEVNIAKYPFDSQHCSIRVMSWMHTNRSLQVSVASDVIDTTNYYPNGEWDLVNTCVRAFSPEDGSYNVGEILPGAEAIIELKRRPVYYIISTILPISMLSLLNVLVFMLPTNTGEKMTLAVTVLLSFTVFMSVVNEVMPKTSNSVSILAVYLTILLTMSGLSVASTVLVLHFHHHADINSSSNHMMSNHVIKDVHNSRVYNVQRTHSINNNRCRKGSGLSKTDPRPSSERLLEDYMEVDDSGGEQSGSEVNVCCRKLRLKLERWGRRRKRRVLGRNFAQKLDRFLFCTVTVLTLASTVVVMILLIYW</sequence>
<keyword evidence="5" id="KW-0813">Transport</keyword>
<feature type="signal peptide" evidence="5">
    <location>
        <begin position="1"/>
        <end position="26"/>
    </location>
</feature>
<dbReference type="OrthoDB" id="6127156at2759"/>
<dbReference type="Gene3D" id="2.70.170.10">
    <property type="entry name" value="Neurotransmitter-gated ion-channel ligand-binding domain"/>
    <property type="match status" value="1"/>
</dbReference>
<proteinExistence type="inferred from homology"/>
<dbReference type="InterPro" id="IPR038050">
    <property type="entry name" value="Neuro_actylchol_rec"/>
</dbReference>
<dbReference type="SUPFAM" id="SSF90112">
    <property type="entry name" value="Neurotransmitter-gated ion-channel transmembrane pore"/>
    <property type="match status" value="1"/>
</dbReference>
<dbReference type="Gene3D" id="1.20.58.390">
    <property type="entry name" value="Neurotransmitter-gated ion-channel transmembrane domain"/>
    <property type="match status" value="1"/>
</dbReference>
<keyword evidence="3 5" id="KW-1133">Transmembrane helix</keyword>
<dbReference type="InterPro" id="IPR036734">
    <property type="entry name" value="Neur_chan_lig-bd_sf"/>
</dbReference>
<dbReference type="AlphaFoldDB" id="A0A8B8EZG8"/>
<evidence type="ECO:0000256" key="2">
    <source>
        <dbReference type="ARBA" id="ARBA00022692"/>
    </source>
</evidence>
<feature type="domain" description="Neurotransmitter-gated ion-channel transmembrane" evidence="7">
    <location>
        <begin position="250"/>
        <end position="458"/>
    </location>
</feature>
<evidence type="ECO:0000256" key="5">
    <source>
        <dbReference type="RuleBase" id="RU000687"/>
    </source>
</evidence>
<evidence type="ECO:0000259" key="6">
    <source>
        <dbReference type="Pfam" id="PF02931"/>
    </source>
</evidence>
<dbReference type="InterPro" id="IPR036719">
    <property type="entry name" value="Neuro-gated_channel_TM_sf"/>
</dbReference>
<keyword evidence="2 5" id="KW-0812">Transmembrane</keyword>
<dbReference type="CDD" id="cd19051">
    <property type="entry name" value="LGIC_TM_cation"/>
    <property type="match status" value="1"/>
</dbReference>
<dbReference type="SUPFAM" id="SSF63712">
    <property type="entry name" value="Nicotinic receptor ligand binding domain-like"/>
    <property type="match status" value="1"/>
</dbReference>
<dbReference type="InterPro" id="IPR006201">
    <property type="entry name" value="Neur_channel"/>
</dbReference>
<dbReference type="Pfam" id="PF02931">
    <property type="entry name" value="Neur_chan_LBD"/>
    <property type="match status" value="1"/>
</dbReference>
<dbReference type="GO" id="GO:0005230">
    <property type="term" value="F:extracellular ligand-gated monoatomic ion channel activity"/>
    <property type="evidence" value="ECO:0007669"/>
    <property type="project" value="InterPro"/>
</dbReference>